<feature type="compositionally biased region" description="Basic residues" evidence="1">
    <location>
        <begin position="79"/>
        <end position="89"/>
    </location>
</feature>
<dbReference type="HOGENOM" id="CLU_781000_0_0_1"/>
<keyword evidence="3" id="KW-1185">Reference proteome</keyword>
<feature type="region of interest" description="Disordered" evidence="1">
    <location>
        <begin position="72"/>
        <end position="100"/>
    </location>
</feature>
<name>A0A0C3S5Z3_PHLG1</name>
<gene>
    <name evidence="2" type="ORF">PHLGIDRAFT_15622</name>
</gene>
<reference evidence="2 3" key="1">
    <citation type="journal article" date="2014" name="PLoS Genet.">
        <title>Analysis of the Phlebiopsis gigantea genome, transcriptome and secretome provides insight into its pioneer colonization strategies of wood.</title>
        <authorList>
            <person name="Hori C."/>
            <person name="Ishida T."/>
            <person name="Igarashi K."/>
            <person name="Samejima M."/>
            <person name="Suzuki H."/>
            <person name="Master E."/>
            <person name="Ferreira P."/>
            <person name="Ruiz-Duenas F.J."/>
            <person name="Held B."/>
            <person name="Canessa P."/>
            <person name="Larrondo L.F."/>
            <person name="Schmoll M."/>
            <person name="Druzhinina I.S."/>
            <person name="Kubicek C.P."/>
            <person name="Gaskell J.A."/>
            <person name="Kersten P."/>
            <person name="St John F."/>
            <person name="Glasner J."/>
            <person name="Sabat G."/>
            <person name="Splinter BonDurant S."/>
            <person name="Syed K."/>
            <person name="Yadav J."/>
            <person name="Mgbeahuruike A.C."/>
            <person name="Kovalchuk A."/>
            <person name="Asiegbu F.O."/>
            <person name="Lackner G."/>
            <person name="Hoffmeister D."/>
            <person name="Rencoret J."/>
            <person name="Gutierrez A."/>
            <person name="Sun H."/>
            <person name="Lindquist E."/>
            <person name="Barry K."/>
            <person name="Riley R."/>
            <person name="Grigoriev I.V."/>
            <person name="Henrissat B."/>
            <person name="Kues U."/>
            <person name="Berka R.M."/>
            <person name="Martinez A.T."/>
            <person name="Covert S.F."/>
            <person name="Blanchette R.A."/>
            <person name="Cullen D."/>
        </authorList>
    </citation>
    <scope>NUCLEOTIDE SEQUENCE [LARGE SCALE GENOMIC DNA]</scope>
    <source>
        <strain evidence="2 3">11061_1 CR5-6</strain>
    </source>
</reference>
<sequence length="355" mass="38003">MRTLFCGGHAKHPGYAVNESTAYAGNGHTKGKVKRTLSTTYSVIMECRADKCIAHLKDCLFQPMAIRIQAQAEHANSNAKRRNRRKRNRDRIQMSQREVSPQALQFNSALPSDVFSGLVPNFSSPAANVTHAAAVLEAPSATVPATFIALSSLRDVGPHLPVHNVDLGGRYMGITEDEAEHIDRTQLQYGGRSSEIGDATNYCPHCGAVTNMSIGEGVGGPQTPPVYAPPAPVQSFGFTQPPLSNPPNGSSVTGSFPALDVNQAKTSVSSLSLYNYSDFSTQLNFLTSAAACANSQNNAMNSIFPMGAPARFLPDSIPFRDSSGWPGSGSNEIIESYEYHIASGSQMNTGPQSMY</sequence>
<evidence type="ECO:0000256" key="1">
    <source>
        <dbReference type="SAM" id="MobiDB-lite"/>
    </source>
</evidence>
<proteinExistence type="predicted"/>
<organism evidence="2 3">
    <name type="scientific">Phlebiopsis gigantea (strain 11061_1 CR5-6)</name>
    <name type="common">White-rot fungus</name>
    <name type="synonym">Peniophora gigantea</name>
    <dbReference type="NCBI Taxonomy" id="745531"/>
    <lineage>
        <taxon>Eukaryota</taxon>
        <taxon>Fungi</taxon>
        <taxon>Dikarya</taxon>
        <taxon>Basidiomycota</taxon>
        <taxon>Agaricomycotina</taxon>
        <taxon>Agaricomycetes</taxon>
        <taxon>Polyporales</taxon>
        <taxon>Phanerochaetaceae</taxon>
        <taxon>Phlebiopsis</taxon>
    </lineage>
</organism>
<dbReference type="EMBL" id="KN840599">
    <property type="protein sequence ID" value="KIP03805.1"/>
    <property type="molecule type" value="Genomic_DNA"/>
</dbReference>
<dbReference type="Proteomes" id="UP000053257">
    <property type="component" value="Unassembled WGS sequence"/>
</dbReference>
<accession>A0A0C3S5Z3</accession>
<evidence type="ECO:0000313" key="3">
    <source>
        <dbReference type="Proteomes" id="UP000053257"/>
    </source>
</evidence>
<protein>
    <submittedName>
        <fullName evidence="2">Uncharacterized protein</fullName>
    </submittedName>
</protein>
<dbReference type="AlphaFoldDB" id="A0A0C3S5Z3"/>
<evidence type="ECO:0000313" key="2">
    <source>
        <dbReference type="EMBL" id="KIP03805.1"/>
    </source>
</evidence>